<comment type="caution">
    <text evidence="8">The sequence shown here is derived from an EMBL/GenBank/DDBJ whole genome shotgun (WGS) entry which is preliminary data.</text>
</comment>
<dbReference type="EMBL" id="JBHSWE010000001">
    <property type="protein sequence ID" value="MFC6673808.1"/>
    <property type="molecule type" value="Genomic_DNA"/>
</dbReference>
<dbReference type="Pfam" id="PF02618">
    <property type="entry name" value="YceG"/>
    <property type="match status" value="1"/>
</dbReference>
<evidence type="ECO:0000256" key="3">
    <source>
        <dbReference type="ARBA" id="ARBA00022989"/>
    </source>
</evidence>
<dbReference type="EC" id="4.2.2.29" evidence="7"/>
<keyword evidence="6 7" id="KW-0961">Cell wall biogenesis/degradation</keyword>
<evidence type="ECO:0000256" key="5">
    <source>
        <dbReference type="ARBA" id="ARBA00023239"/>
    </source>
</evidence>
<evidence type="ECO:0000256" key="2">
    <source>
        <dbReference type="ARBA" id="ARBA00022692"/>
    </source>
</evidence>
<dbReference type="CDD" id="cd08010">
    <property type="entry name" value="MltG_like"/>
    <property type="match status" value="1"/>
</dbReference>
<gene>
    <name evidence="7 8" type="primary">mltG</name>
    <name evidence="8" type="ORF">ACFQDL_29750</name>
</gene>
<keyword evidence="2 7" id="KW-0812">Transmembrane</keyword>
<comment type="similarity">
    <text evidence="7">Belongs to the transglycosylase MltG family.</text>
</comment>
<keyword evidence="5 7" id="KW-0456">Lyase</keyword>
<evidence type="ECO:0000256" key="7">
    <source>
        <dbReference type="HAMAP-Rule" id="MF_02065"/>
    </source>
</evidence>
<proteinExistence type="inferred from homology"/>
<evidence type="ECO:0000313" key="9">
    <source>
        <dbReference type="Proteomes" id="UP001596422"/>
    </source>
</evidence>
<dbReference type="NCBIfam" id="TIGR00247">
    <property type="entry name" value="endolytic transglycosylase MltG"/>
    <property type="match status" value="1"/>
</dbReference>
<evidence type="ECO:0000256" key="1">
    <source>
        <dbReference type="ARBA" id="ARBA00022475"/>
    </source>
</evidence>
<dbReference type="HAMAP" id="MF_02065">
    <property type="entry name" value="MltG"/>
    <property type="match status" value="1"/>
</dbReference>
<keyword evidence="3 7" id="KW-1133">Transmembrane helix</keyword>
<evidence type="ECO:0000256" key="4">
    <source>
        <dbReference type="ARBA" id="ARBA00023136"/>
    </source>
</evidence>
<dbReference type="PANTHER" id="PTHR30518:SF2">
    <property type="entry name" value="ENDOLYTIC MUREIN TRANSGLYCOSYLASE"/>
    <property type="match status" value="1"/>
</dbReference>
<dbReference type="Gene3D" id="3.30.1490.480">
    <property type="entry name" value="Endolytic murein transglycosylase"/>
    <property type="match status" value="1"/>
</dbReference>
<protein>
    <recommendedName>
        <fullName evidence="7">Endolytic murein transglycosylase</fullName>
        <ecNumber evidence="7">4.2.2.29</ecNumber>
    </recommendedName>
    <alternativeName>
        <fullName evidence="7">Peptidoglycan lytic transglycosylase</fullName>
    </alternativeName>
    <alternativeName>
        <fullName evidence="7">Peptidoglycan polymerization terminase</fullName>
    </alternativeName>
</protein>
<feature type="site" description="Important for catalytic activity" evidence="7">
    <location>
        <position position="218"/>
    </location>
</feature>
<dbReference type="PANTHER" id="PTHR30518">
    <property type="entry name" value="ENDOLYTIC MUREIN TRANSGLYCOSYLASE"/>
    <property type="match status" value="1"/>
</dbReference>
<keyword evidence="9" id="KW-1185">Reference proteome</keyword>
<dbReference type="InterPro" id="IPR003770">
    <property type="entry name" value="MLTG-like"/>
</dbReference>
<keyword evidence="1 7" id="KW-1003">Cell membrane</keyword>
<dbReference type="Gene3D" id="3.30.160.60">
    <property type="entry name" value="Classic Zinc Finger"/>
    <property type="match status" value="1"/>
</dbReference>
<comment type="function">
    <text evidence="7">Functions as a peptidoglycan terminase that cleaves nascent peptidoglycan strands endolytically to terminate their elongation.</text>
</comment>
<reference evidence="9" key="1">
    <citation type="journal article" date="2019" name="Int. J. Syst. Evol. Microbiol.">
        <title>The Global Catalogue of Microorganisms (GCM) 10K type strain sequencing project: providing services to taxonomists for standard genome sequencing and annotation.</title>
        <authorList>
            <consortium name="The Broad Institute Genomics Platform"/>
            <consortium name="The Broad Institute Genome Sequencing Center for Infectious Disease"/>
            <person name="Wu L."/>
            <person name="Ma J."/>
        </authorList>
    </citation>
    <scope>NUCLEOTIDE SEQUENCE [LARGE SCALE GENOMIC DNA]</scope>
    <source>
        <strain evidence="9">NBRC 111756</strain>
    </source>
</reference>
<organism evidence="8 9">
    <name type="scientific">Marinobacterium aestuariivivens</name>
    <dbReference type="NCBI Taxonomy" id="1698799"/>
    <lineage>
        <taxon>Bacteria</taxon>
        <taxon>Pseudomonadati</taxon>
        <taxon>Pseudomonadota</taxon>
        <taxon>Gammaproteobacteria</taxon>
        <taxon>Oceanospirillales</taxon>
        <taxon>Oceanospirillaceae</taxon>
        <taxon>Marinobacterium</taxon>
    </lineage>
</organism>
<keyword evidence="4 7" id="KW-0472">Membrane</keyword>
<evidence type="ECO:0000256" key="6">
    <source>
        <dbReference type="ARBA" id="ARBA00023316"/>
    </source>
</evidence>
<accession>A0ABW2A8L0</accession>
<comment type="catalytic activity">
    <reaction evidence="7">
        <text>a peptidoglycan chain = a peptidoglycan chain with N-acetyl-1,6-anhydromuramyl-[peptide] at the reducing end + a peptidoglycan chain with N-acetylglucosamine at the non-reducing end.</text>
        <dbReference type="EC" id="4.2.2.29"/>
    </reaction>
</comment>
<sequence>MLKKTLAAIGGSALVAGVIALAGWRHIDSYVESPLPIAGPVTFVVEKGRGFTHIAGELENLELIEHPLYLRLYARLHGLAHQVKAGEYQVEPGQSAADLLDKMVRGDILRHYFTIVEGTSFRQLRETLEQNEVLEQTLAELDDGEVMAKLGEPQRHAEGMFLAETYQFYRGMSDLDLLRRARSALDESLEAAWQARQEGLPYENSYQALIMASIVEKETAVPDERPRISGVFVRRLRQGMRLQTDPTVIYGMGERYQGNLRRADLREATAYNTYVIDGLPPTPIAMVGTAAIDAALNPEPGPWLYFVAKGDGSHHFSSRLSEHNSAVRRYQLKRRENYRSTPGTDRCHQIEAVF</sequence>
<dbReference type="RefSeq" id="WP_379912494.1">
    <property type="nucleotide sequence ID" value="NZ_JBHSWE010000001.1"/>
</dbReference>
<evidence type="ECO:0000313" key="8">
    <source>
        <dbReference type="EMBL" id="MFC6673808.1"/>
    </source>
</evidence>
<keyword evidence="7" id="KW-0997">Cell inner membrane</keyword>
<dbReference type="Proteomes" id="UP001596422">
    <property type="component" value="Unassembled WGS sequence"/>
</dbReference>
<name>A0ABW2A8L0_9GAMM</name>